<dbReference type="EMBL" id="PVZG01000014">
    <property type="protein sequence ID" value="PRY23883.1"/>
    <property type="molecule type" value="Genomic_DNA"/>
</dbReference>
<dbReference type="PANTHER" id="PTHR35848:SF6">
    <property type="entry name" value="CUPIN TYPE-2 DOMAIN-CONTAINING PROTEIN"/>
    <property type="match status" value="1"/>
</dbReference>
<accession>A0A2T0RS16</accession>
<dbReference type="InterPro" id="IPR014710">
    <property type="entry name" value="RmlC-like_jellyroll"/>
</dbReference>
<dbReference type="GO" id="GO:0046872">
    <property type="term" value="F:metal ion binding"/>
    <property type="evidence" value="ECO:0007669"/>
    <property type="project" value="UniProtKB-KW"/>
</dbReference>
<dbReference type="AlphaFoldDB" id="A0A2T0RS16"/>
<comment type="caution">
    <text evidence="3">The sequence shown here is derived from an EMBL/GenBank/DDBJ whole genome shotgun (WGS) entry which is preliminary data.</text>
</comment>
<evidence type="ECO:0000256" key="1">
    <source>
        <dbReference type="ARBA" id="ARBA00022723"/>
    </source>
</evidence>
<organism evidence="3 4">
    <name type="scientific">Pseudosporangium ferrugineum</name>
    <dbReference type="NCBI Taxonomy" id="439699"/>
    <lineage>
        <taxon>Bacteria</taxon>
        <taxon>Bacillati</taxon>
        <taxon>Actinomycetota</taxon>
        <taxon>Actinomycetes</taxon>
        <taxon>Micromonosporales</taxon>
        <taxon>Micromonosporaceae</taxon>
        <taxon>Pseudosporangium</taxon>
    </lineage>
</organism>
<dbReference type="SUPFAM" id="SSF51182">
    <property type="entry name" value="RmlC-like cupins"/>
    <property type="match status" value="1"/>
</dbReference>
<dbReference type="Pfam" id="PF07883">
    <property type="entry name" value="Cupin_2"/>
    <property type="match status" value="1"/>
</dbReference>
<evidence type="ECO:0000259" key="2">
    <source>
        <dbReference type="Pfam" id="PF07883"/>
    </source>
</evidence>
<gene>
    <name evidence="3" type="ORF">CLV70_11413</name>
</gene>
<dbReference type="OrthoDB" id="3296127at2"/>
<proteinExistence type="predicted"/>
<keyword evidence="1" id="KW-0479">Metal-binding</keyword>
<evidence type="ECO:0000313" key="3">
    <source>
        <dbReference type="EMBL" id="PRY23883.1"/>
    </source>
</evidence>
<dbReference type="PANTHER" id="PTHR35848">
    <property type="entry name" value="OXALATE-BINDING PROTEIN"/>
    <property type="match status" value="1"/>
</dbReference>
<dbReference type="InterPro" id="IPR013096">
    <property type="entry name" value="Cupin_2"/>
</dbReference>
<dbReference type="Gene3D" id="2.60.120.10">
    <property type="entry name" value="Jelly Rolls"/>
    <property type="match status" value="1"/>
</dbReference>
<protein>
    <submittedName>
        <fullName evidence="3">Cupin domain-containing protein</fullName>
    </submittedName>
</protein>
<keyword evidence="4" id="KW-1185">Reference proteome</keyword>
<dbReference type="CDD" id="cd06988">
    <property type="entry name" value="cupin_DddK"/>
    <property type="match status" value="1"/>
</dbReference>
<dbReference type="RefSeq" id="WP_106129300.1">
    <property type="nucleotide sequence ID" value="NZ_PVZG01000014.1"/>
</dbReference>
<sequence>MIDVRRLDRERLEPAYGLLGQRLLPWPALNAPFEGAWCVLRAGTGSTPHAHHEYEIFIAVSGAAEVVVGDERRPFVAGDVVRLPPGTPHQVVNDGPDDFEYYGVWWDAEMAASFVARHEAGPR</sequence>
<name>A0A2T0RS16_9ACTN</name>
<feature type="domain" description="Cupin type-2" evidence="2">
    <location>
        <begin position="38"/>
        <end position="102"/>
    </location>
</feature>
<reference evidence="3 4" key="1">
    <citation type="submission" date="2018-03" db="EMBL/GenBank/DDBJ databases">
        <title>Genomic Encyclopedia of Archaeal and Bacterial Type Strains, Phase II (KMG-II): from individual species to whole genera.</title>
        <authorList>
            <person name="Goeker M."/>
        </authorList>
    </citation>
    <scope>NUCLEOTIDE SEQUENCE [LARGE SCALE GENOMIC DNA]</scope>
    <source>
        <strain evidence="3 4">DSM 45348</strain>
    </source>
</reference>
<dbReference type="InterPro" id="IPR051610">
    <property type="entry name" value="GPI/OXD"/>
</dbReference>
<dbReference type="InterPro" id="IPR011051">
    <property type="entry name" value="RmlC_Cupin_sf"/>
</dbReference>
<evidence type="ECO:0000313" key="4">
    <source>
        <dbReference type="Proteomes" id="UP000239209"/>
    </source>
</evidence>
<dbReference type="Proteomes" id="UP000239209">
    <property type="component" value="Unassembled WGS sequence"/>
</dbReference>